<evidence type="ECO:0000313" key="4">
    <source>
        <dbReference type="Proteomes" id="UP001236652"/>
    </source>
</evidence>
<dbReference type="InterPro" id="IPR032330">
    <property type="entry name" value="EF-G-binding_C"/>
</dbReference>
<reference evidence="3 4" key="1">
    <citation type="submission" date="2023-05" db="EMBL/GenBank/DDBJ databases">
        <title>Comparative genomics reveals the evidence of polycyclic aromatic hydrocarbons degradation in moderately halophilic genus Pontibacillus.</title>
        <authorList>
            <person name="Yang H."/>
            <person name="Qian Z."/>
        </authorList>
    </citation>
    <scope>NUCLEOTIDE SEQUENCE [LARGE SCALE GENOMIC DNA]</scope>
    <source>
        <strain evidence="4">HN14</strain>
    </source>
</reference>
<dbReference type="InterPro" id="IPR038344">
    <property type="entry name" value="EF-G_N_sf"/>
</dbReference>
<dbReference type="InterPro" id="IPR010841">
    <property type="entry name" value="EF-G-binding_N"/>
</dbReference>
<feature type="domain" description="Elongation factor G-binding protein N-terminal" evidence="1">
    <location>
        <begin position="4"/>
        <end position="86"/>
    </location>
</feature>
<evidence type="ECO:0000259" key="1">
    <source>
        <dbReference type="Pfam" id="PF07299"/>
    </source>
</evidence>
<evidence type="ECO:0000313" key="3">
    <source>
        <dbReference type="EMBL" id="WIF98575.1"/>
    </source>
</evidence>
<dbReference type="EMBL" id="CP126446">
    <property type="protein sequence ID" value="WIF98575.1"/>
    <property type="molecule type" value="Genomic_DNA"/>
</dbReference>
<protein>
    <submittedName>
        <fullName evidence="3">FusB/FusC family EF-G-binding protein</fullName>
    </submittedName>
</protein>
<dbReference type="CDD" id="cd16342">
    <property type="entry name" value="FusC_FusB"/>
    <property type="match status" value="1"/>
</dbReference>
<dbReference type="Proteomes" id="UP001236652">
    <property type="component" value="Chromosome"/>
</dbReference>
<proteinExistence type="predicted"/>
<feature type="domain" description="Elongation factor G-binding protein C-terminal treble-clef zinc-finger" evidence="2">
    <location>
        <begin position="100"/>
        <end position="202"/>
    </location>
</feature>
<dbReference type="Gene3D" id="1.20.1280.250">
    <property type="match status" value="1"/>
</dbReference>
<sequence length="213" mass="24651">MESFIRSDQFNYIEEQIKHLLHSHATVNDAGVLDALRSVTKEKVLERFGSLTEYQEELIVKIIDVQDQADATLYLSRLRQYVHPFPEVKEENVQRAFPALKKVKVPSLERVDNRDLTYIGWDDYGSRQKFLMFRTEEGWTGIKGSFRKSQRNGICSICHSQERVGLFMADIKTAGESELKRGHYICQDSVACNQNIQRLEPLNNFIEAMTSDD</sequence>
<organism evidence="3 4">
    <name type="scientific">Pontibacillus chungwhensis</name>
    <dbReference type="NCBI Taxonomy" id="265426"/>
    <lineage>
        <taxon>Bacteria</taxon>
        <taxon>Bacillati</taxon>
        <taxon>Bacillota</taxon>
        <taxon>Bacilli</taxon>
        <taxon>Bacillales</taxon>
        <taxon>Bacillaceae</taxon>
        <taxon>Pontibacillus</taxon>
    </lineage>
</organism>
<accession>A0ABY8V1V3</accession>
<keyword evidence="4" id="KW-1185">Reference proteome</keyword>
<dbReference type="Pfam" id="PF07299">
    <property type="entry name" value="EF-G-binding_N"/>
    <property type="match status" value="1"/>
</dbReference>
<gene>
    <name evidence="3" type="ORF">QNI29_02585</name>
</gene>
<name>A0ABY8V1V3_9BACI</name>
<dbReference type="RefSeq" id="WP_231419254.1">
    <property type="nucleotide sequence ID" value="NZ_CP126446.1"/>
</dbReference>
<evidence type="ECO:0000259" key="2">
    <source>
        <dbReference type="Pfam" id="PF16571"/>
    </source>
</evidence>
<dbReference type="Pfam" id="PF16571">
    <property type="entry name" value="FBP_C"/>
    <property type="match status" value="1"/>
</dbReference>